<dbReference type="PANTHER" id="PTHR46193:SF10">
    <property type="entry name" value="6-PHOSPHOGLUCONATE PHOSPHATASE"/>
    <property type="match status" value="1"/>
</dbReference>
<keyword evidence="3" id="KW-0479">Metal-binding</keyword>
<dbReference type="InterPro" id="IPR023214">
    <property type="entry name" value="HAD_sf"/>
</dbReference>
<sequence>MGCDLIIFDCDGVLVDSEMLSAGVLMAMMTEEGFPLTEEAFRSDFLGRSFAAAALRAKERFGRALPEDFEGRYRDRLFARLEAELVAMPGVAEVLAALRVPFCLATSSSPRRLALSLRASGLTAFFEGRCFTASEVARGKPAPDLFLHAAARMGAEPARCLVIEDSELGVRAGLAAGMEVWHFAGGCHVLAGYRLPAEVVPHRVVAGMAELGAGFRELGLSSSALSP</sequence>
<dbReference type="EMBL" id="QKVK01000002">
    <property type="protein sequence ID" value="PZF77982.1"/>
    <property type="molecule type" value="Genomic_DNA"/>
</dbReference>
<dbReference type="Gene3D" id="3.40.50.1000">
    <property type="entry name" value="HAD superfamily/HAD-like"/>
    <property type="match status" value="1"/>
</dbReference>
<keyword evidence="4" id="KW-0460">Magnesium</keyword>
<evidence type="ECO:0000256" key="3">
    <source>
        <dbReference type="ARBA" id="ARBA00022723"/>
    </source>
</evidence>
<dbReference type="Gene3D" id="1.10.150.240">
    <property type="entry name" value="Putative phosphatase, domain 2"/>
    <property type="match status" value="1"/>
</dbReference>
<comment type="cofactor">
    <cofactor evidence="1">
        <name>Mg(2+)</name>
        <dbReference type="ChEBI" id="CHEBI:18420"/>
    </cofactor>
</comment>
<dbReference type="AlphaFoldDB" id="A0A2W2AW88"/>
<dbReference type="InterPro" id="IPR036412">
    <property type="entry name" value="HAD-like_sf"/>
</dbReference>
<keyword evidence="6" id="KW-1185">Reference proteome</keyword>
<protein>
    <submittedName>
        <fullName evidence="5">Hydrolase</fullName>
    </submittedName>
</protein>
<dbReference type="InterPro" id="IPR006439">
    <property type="entry name" value="HAD-SF_hydro_IA"/>
</dbReference>
<organism evidence="5 6">
    <name type="scientific">Aestuariivirga litoralis</name>
    <dbReference type="NCBI Taxonomy" id="2650924"/>
    <lineage>
        <taxon>Bacteria</taxon>
        <taxon>Pseudomonadati</taxon>
        <taxon>Pseudomonadota</taxon>
        <taxon>Alphaproteobacteria</taxon>
        <taxon>Hyphomicrobiales</taxon>
        <taxon>Aestuariivirgaceae</taxon>
        <taxon>Aestuariivirga</taxon>
    </lineage>
</organism>
<comment type="caution">
    <text evidence="5">The sequence shown here is derived from an EMBL/GenBank/DDBJ whole genome shotgun (WGS) entry which is preliminary data.</text>
</comment>
<reference evidence="6" key="1">
    <citation type="submission" date="2018-06" db="EMBL/GenBank/DDBJ databases">
        <title>Aestuariibacter litoralis strain KCTC 52945T.</title>
        <authorList>
            <person name="Li X."/>
            <person name="Salam N."/>
            <person name="Li J.-L."/>
            <person name="Chen Y.-M."/>
            <person name="Yang Z.-W."/>
            <person name="Zhang L.-Y."/>
            <person name="Han M.-X."/>
            <person name="Xiao M."/>
            <person name="Li W.-J."/>
        </authorList>
    </citation>
    <scope>NUCLEOTIDE SEQUENCE [LARGE SCALE GENOMIC DNA]</scope>
    <source>
        <strain evidence="6">KCTC 52945</strain>
    </source>
</reference>
<evidence type="ECO:0000256" key="2">
    <source>
        <dbReference type="ARBA" id="ARBA00006171"/>
    </source>
</evidence>
<evidence type="ECO:0000313" key="5">
    <source>
        <dbReference type="EMBL" id="PZF77982.1"/>
    </source>
</evidence>
<comment type="similarity">
    <text evidence="2">Belongs to the HAD-like hydrolase superfamily. CbbY/CbbZ/Gph/YieH family.</text>
</comment>
<dbReference type="Proteomes" id="UP000248795">
    <property type="component" value="Unassembled WGS sequence"/>
</dbReference>
<accession>A0A2W2AW88</accession>
<gene>
    <name evidence="5" type="ORF">DK847_06025</name>
</gene>
<dbReference type="InterPro" id="IPR023198">
    <property type="entry name" value="PGP-like_dom2"/>
</dbReference>
<dbReference type="SUPFAM" id="SSF56784">
    <property type="entry name" value="HAD-like"/>
    <property type="match status" value="1"/>
</dbReference>
<proteinExistence type="inferred from homology"/>
<evidence type="ECO:0000256" key="4">
    <source>
        <dbReference type="ARBA" id="ARBA00022842"/>
    </source>
</evidence>
<name>A0A2W2AW88_9HYPH</name>
<dbReference type="InterPro" id="IPR051600">
    <property type="entry name" value="Beta-PGM-like"/>
</dbReference>
<evidence type="ECO:0000256" key="1">
    <source>
        <dbReference type="ARBA" id="ARBA00001946"/>
    </source>
</evidence>
<dbReference type="PANTHER" id="PTHR46193">
    <property type="entry name" value="6-PHOSPHOGLUCONATE PHOSPHATASE"/>
    <property type="match status" value="1"/>
</dbReference>
<dbReference type="SFLD" id="SFLDG01135">
    <property type="entry name" value="C1.5.6:_HAD__Beta-PGM__Phospha"/>
    <property type="match status" value="1"/>
</dbReference>
<dbReference type="Pfam" id="PF00702">
    <property type="entry name" value="Hydrolase"/>
    <property type="match status" value="1"/>
</dbReference>
<dbReference type="GO" id="GO:0046872">
    <property type="term" value="F:metal ion binding"/>
    <property type="evidence" value="ECO:0007669"/>
    <property type="project" value="UniProtKB-KW"/>
</dbReference>
<evidence type="ECO:0000313" key="6">
    <source>
        <dbReference type="Proteomes" id="UP000248795"/>
    </source>
</evidence>
<dbReference type="CDD" id="cd07526">
    <property type="entry name" value="HAD_BPGM_like"/>
    <property type="match status" value="1"/>
</dbReference>
<dbReference type="GO" id="GO:0016787">
    <property type="term" value="F:hydrolase activity"/>
    <property type="evidence" value="ECO:0007669"/>
    <property type="project" value="UniProtKB-KW"/>
</dbReference>
<dbReference type="SFLD" id="SFLDS00003">
    <property type="entry name" value="Haloacid_Dehalogenase"/>
    <property type="match status" value="1"/>
</dbReference>
<dbReference type="NCBIfam" id="TIGR01509">
    <property type="entry name" value="HAD-SF-IA-v3"/>
    <property type="match status" value="1"/>
</dbReference>
<dbReference type="SFLD" id="SFLDG01129">
    <property type="entry name" value="C1.5:_HAD__Beta-PGM__Phosphata"/>
    <property type="match status" value="1"/>
</dbReference>
<keyword evidence="5" id="KW-0378">Hydrolase</keyword>